<dbReference type="RefSeq" id="WP_126334814.1">
    <property type="nucleotide sequence ID" value="NZ_AP022604.1"/>
</dbReference>
<dbReference type="AlphaFoldDB" id="A0A3S4VJM2"/>
<organism evidence="1 2">
    <name type="scientific">Mycolicibacterium chitae</name>
    <name type="common">Mycobacterium chitae</name>
    <dbReference type="NCBI Taxonomy" id="1792"/>
    <lineage>
        <taxon>Bacteria</taxon>
        <taxon>Bacillati</taxon>
        <taxon>Actinomycetota</taxon>
        <taxon>Actinomycetes</taxon>
        <taxon>Mycobacteriales</taxon>
        <taxon>Mycobacteriaceae</taxon>
        <taxon>Mycolicibacterium</taxon>
    </lineage>
</organism>
<proteinExistence type="predicted"/>
<keyword evidence="2" id="KW-1185">Reference proteome</keyword>
<gene>
    <name evidence="1" type="ORF">NCTC10485_03410</name>
</gene>
<sequence>MARLQCIRCAKTLTHRDAYVLPKRRQAVARPHEEPVVCEKHFYDLAGYYPRSSDTLWVQMQDSRRRK</sequence>
<dbReference type="Proteomes" id="UP000282551">
    <property type="component" value="Chromosome"/>
</dbReference>
<dbReference type="EMBL" id="LR134355">
    <property type="protein sequence ID" value="VEG49105.1"/>
    <property type="molecule type" value="Genomic_DNA"/>
</dbReference>
<protein>
    <submittedName>
        <fullName evidence="1">Uncharacterized protein</fullName>
    </submittedName>
</protein>
<evidence type="ECO:0000313" key="1">
    <source>
        <dbReference type="EMBL" id="VEG49105.1"/>
    </source>
</evidence>
<evidence type="ECO:0000313" key="2">
    <source>
        <dbReference type="Proteomes" id="UP000282551"/>
    </source>
</evidence>
<accession>A0A3S4VJM2</accession>
<name>A0A3S4VJM2_MYCCI</name>
<reference evidence="1 2" key="1">
    <citation type="submission" date="2018-12" db="EMBL/GenBank/DDBJ databases">
        <authorList>
            <consortium name="Pathogen Informatics"/>
        </authorList>
    </citation>
    <scope>NUCLEOTIDE SEQUENCE [LARGE SCALE GENOMIC DNA]</scope>
    <source>
        <strain evidence="1 2">NCTC10485</strain>
    </source>
</reference>